<proteinExistence type="predicted"/>
<feature type="region of interest" description="Disordered" evidence="1">
    <location>
        <begin position="332"/>
        <end position="355"/>
    </location>
</feature>
<dbReference type="STRING" id="655827.E9EEI1"/>
<dbReference type="Proteomes" id="UP000002499">
    <property type="component" value="Unassembled WGS sequence"/>
</dbReference>
<feature type="transmembrane region" description="Helical" evidence="2">
    <location>
        <begin position="206"/>
        <end position="231"/>
    </location>
</feature>
<feature type="compositionally biased region" description="Low complexity" evidence="1">
    <location>
        <begin position="179"/>
        <end position="189"/>
    </location>
</feature>
<dbReference type="OMA" id="VDCASAW"/>
<evidence type="ECO:0000313" key="4">
    <source>
        <dbReference type="EMBL" id="EFY85688.1"/>
    </source>
</evidence>
<keyword evidence="2" id="KW-0812">Transmembrane</keyword>
<reference evidence="4 5" key="1">
    <citation type="journal article" date="2011" name="PLoS Genet.">
        <title>Genome sequencing and comparative transcriptomics of the model entomopathogenic fungi Metarhizium anisopliae and M. acridum.</title>
        <authorList>
            <person name="Gao Q."/>
            <person name="Jin K."/>
            <person name="Ying S.H."/>
            <person name="Zhang Y."/>
            <person name="Xiao G."/>
            <person name="Shang Y."/>
            <person name="Duan Z."/>
            <person name="Hu X."/>
            <person name="Xie X.Q."/>
            <person name="Zhou G."/>
            <person name="Peng G."/>
            <person name="Luo Z."/>
            <person name="Huang W."/>
            <person name="Wang B."/>
            <person name="Fang W."/>
            <person name="Wang S."/>
            <person name="Zhong Y."/>
            <person name="Ma L.J."/>
            <person name="St Leger R.J."/>
            <person name="Zhao G.P."/>
            <person name="Pei Y."/>
            <person name="Feng M.G."/>
            <person name="Xia Y."/>
            <person name="Wang C."/>
        </authorList>
    </citation>
    <scope>NUCLEOTIDE SEQUENCE [LARGE SCALE GENOMIC DNA]</scope>
    <source>
        <strain evidence="4 5">CQMa 102</strain>
    </source>
</reference>
<feature type="compositionally biased region" description="Pro residues" evidence="1">
    <location>
        <begin position="281"/>
        <end position="291"/>
    </location>
</feature>
<feature type="signal peptide" evidence="3">
    <location>
        <begin position="1"/>
        <end position="16"/>
    </location>
</feature>
<dbReference type="InParanoid" id="E9EEI1"/>
<dbReference type="HOGENOM" id="CLU_723783_0_0_1"/>
<feature type="chain" id="PRO_5003235690" evidence="3">
    <location>
        <begin position="17"/>
        <end position="379"/>
    </location>
</feature>
<dbReference type="OrthoDB" id="5152093at2759"/>
<feature type="region of interest" description="Disordered" evidence="1">
    <location>
        <begin position="179"/>
        <end position="205"/>
    </location>
</feature>
<keyword evidence="3" id="KW-0732">Signal</keyword>
<feature type="region of interest" description="Disordered" evidence="1">
    <location>
        <begin position="238"/>
        <end position="298"/>
    </location>
</feature>
<accession>E9EEI1</accession>
<evidence type="ECO:0000313" key="5">
    <source>
        <dbReference type="Proteomes" id="UP000002499"/>
    </source>
</evidence>
<organism evidence="5">
    <name type="scientific">Metarhizium acridum (strain CQMa 102)</name>
    <dbReference type="NCBI Taxonomy" id="655827"/>
    <lineage>
        <taxon>Eukaryota</taxon>
        <taxon>Fungi</taxon>
        <taxon>Dikarya</taxon>
        <taxon>Ascomycota</taxon>
        <taxon>Pezizomycotina</taxon>
        <taxon>Sordariomycetes</taxon>
        <taxon>Hypocreomycetidae</taxon>
        <taxon>Hypocreales</taxon>
        <taxon>Clavicipitaceae</taxon>
        <taxon>Metarhizium</taxon>
    </lineage>
</organism>
<dbReference type="eggNOG" id="ENOG502TG9P">
    <property type="taxonomic scope" value="Eukaryota"/>
</dbReference>
<dbReference type="EMBL" id="GL698569">
    <property type="protein sequence ID" value="EFY85688.1"/>
    <property type="molecule type" value="Genomic_DNA"/>
</dbReference>
<gene>
    <name evidence="4" type="ORF">MAC_08279</name>
</gene>
<dbReference type="GeneID" id="19252590"/>
<dbReference type="KEGG" id="maw:19252590"/>
<sequence length="379" mass="37813">MITASFVVALAGLASAVENASPFQAADIYSLNGAGLANGFSGLAARDDQCLASQAVCGTDLCMPKGGSCCDKVKGTYCDVGFYCYAQGCCPNGKVCRGGPTDGCASGKQECGSVCIAGSSVCCNPKASSNNVWCEYPKSCGADGKCVSRALVTGASAAPSSTSSPLGYADATETGGVAATSGGSSAKATGDGGDGTSSKGDKKTPVGAIVGGVVGGVAAIALVGVGVLLLLRHKRKQKDAAQGQNMQQQQPPPNQPLMRQYPPHTSPYMANASPAQGTGCPPSPPGSPPPLQGYYNTCPPVGQYSPSVATGQVSSPTGTYSTDPRTGAPTVSPVGFATVGATPTPPPARQGHNGNEKPVVYEMSAKPGDDHRGNIHELA</sequence>
<name>E9EEI1_METAQ</name>
<evidence type="ECO:0000256" key="1">
    <source>
        <dbReference type="SAM" id="MobiDB-lite"/>
    </source>
</evidence>
<feature type="region of interest" description="Disordered" evidence="1">
    <location>
        <begin position="360"/>
        <end position="379"/>
    </location>
</feature>
<feature type="compositionally biased region" description="Basic and acidic residues" evidence="1">
    <location>
        <begin position="367"/>
        <end position="379"/>
    </location>
</feature>
<keyword evidence="2" id="KW-1133">Transmembrane helix</keyword>
<protein>
    <submittedName>
        <fullName evidence="4">Uncharacterized protein</fullName>
    </submittedName>
</protein>
<dbReference type="RefSeq" id="XP_007814619.1">
    <property type="nucleotide sequence ID" value="XM_007816428.1"/>
</dbReference>
<evidence type="ECO:0000256" key="3">
    <source>
        <dbReference type="SAM" id="SignalP"/>
    </source>
</evidence>
<evidence type="ECO:0000256" key="2">
    <source>
        <dbReference type="SAM" id="Phobius"/>
    </source>
</evidence>
<dbReference type="AlphaFoldDB" id="E9EEI1"/>
<keyword evidence="2" id="KW-0472">Membrane</keyword>
<keyword evidence="5" id="KW-1185">Reference proteome</keyword>